<gene>
    <name evidence="7" type="ORF">QN277_027242</name>
</gene>
<proteinExistence type="predicted"/>
<dbReference type="Proteomes" id="UP001293593">
    <property type="component" value="Unassembled WGS sequence"/>
</dbReference>
<evidence type="ECO:0000313" key="8">
    <source>
        <dbReference type="Proteomes" id="UP001293593"/>
    </source>
</evidence>
<keyword evidence="1" id="KW-0479">Metal-binding</keyword>
<dbReference type="GO" id="GO:0061630">
    <property type="term" value="F:ubiquitin protein ligase activity"/>
    <property type="evidence" value="ECO:0007669"/>
    <property type="project" value="TreeGrafter"/>
</dbReference>
<dbReference type="PANTHER" id="PTHR45931">
    <property type="entry name" value="SI:CH211-59O9.10"/>
    <property type="match status" value="1"/>
</dbReference>
<protein>
    <recommendedName>
        <fullName evidence="6">RING-type domain-containing protein</fullName>
    </recommendedName>
</protein>
<evidence type="ECO:0000256" key="5">
    <source>
        <dbReference type="SAM" id="MobiDB-lite"/>
    </source>
</evidence>
<evidence type="ECO:0000256" key="4">
    <source>
        <dbReference type="PROSITE-ProRule" id="PRU00175"/>
    </source>
</evidence>
<feature type="region of interest" description="Disordered" evidence="5">
    <location>
        <begin position="417"/>
        <end position="503"/>
    </location>
</feature>
<dbReference type="FunFam" id="3.30.40.10:FF:000594">
    <property type="entry name" value="RING/U-box superfamily protein"/>
    <property type="match status" value="1"/>
</dbReference>
<evidence type="ECO:0000256" key="2">
    <source>
        <dbReference type="ARBA" id="ARBA00022771"/>
    </source>
</evidence>
<keyword evidence="2 4" id="KW-0863">Zinc-finger</keyword>
<dbReference type="Gene3D" id="3.30.40.10">
    <property type="entry name" value="Zinc/RING finger domain, C3HC4 (zinc finger)"/>
    <property type="match status" value="1"/>
</dbReference>
<dbReference type="InterPro" id="IPR051834">
    <property type="entry name" value="RING_finger_E3_ligase"/>
</dbReference>
<evidence type="ECO:0000256" key="3">
    <source>
        <dbReference type="ARBA" id="ARBA00022833"/>
    </source>
</evidence>
<evidence type="ECO:0000259" key="6">
    <source>
        <dbReference type="PROSITE" id="PS50089"/>
    </source>
</evidence>
<feature type="region of interest" description="Disordered" evidence="5">
    <location>
        <begin position="557"/>
        <end position="592"/>
    </location>
</feature>
<keyword evidence="8" id="KW-1185">Reference proteome</keyword>
<sequence>MEDMEIDQIVDVPDTPDRLTTRHVGRKYAGNPDVCVNEKGERVPPVAESSTNGSLAFCLPKSSNSGEMNNCIAASSSNNSFASRKAPIFRRSQTEKSFSKEFAHMAGSEKMKEGKNICLKFPSKSSSSGNRGVTVFDLTEENGQPQKLKPFFSHHGLKDNATETKKDGKASFGNSPIFCIPDSPNTSSNALRGKCKIDDKQHLCSNITVDRGKSIDLSSDSQQKTEKQVSLSPHLITAPGFRGQKRLVRNGCISPYNIAARAKQSAEQNDVEQRHAGEDVSSNTTPHMSINDIVAEERSSMKGKELFIHPSSGHDARTIKAAYSSPIDNYEETSGTSNAIRNSHESFGGSDGLTITHNSTTTHWPLHDVTGHRSRRGEDSERFVSAQCRNRVGRRDTRSGQNTMDVRYPLESHATSLIIPDAEESSRPCNTADKLTKRQRKNTPTSRNLSREIMILDSPGESSNLSSSRRSEVIEPLPGTTYTNRTSHDSDDMNPSDSNTRARQVEADEILARELQEQLYHEDSFDGGEHIDEHLAWALQHEEELLHTSSDTHHISHARWLSRAASNRQPRSRSHQSPTNRRRAVPHNPLSDRVSQLSRFVHRSSTPAIPTRGRRLQFPVDMDFDMRLDILEALEDAVGDIGDMESAEDMFQAHRDFNENDYEMLLALDENNHQHAGASVHQINSLPQSTIQSDTCQEACAVCLEIPVMGETIRHLPCLHKFHKDCIDPWLRRRTSCPVCKSSIT</sequence>
<evidence type="ECO:0000313" key="7">
    <source>
        <dbReference type="EMBL" id="KAK4266298.1"/>
    </source>
</evidence>
<dbReference type="Pfam" id="PF13639">
    <property type="entry name" value="zf-RING_2"/>
    <property type="match status" value="1"/>
</dbReference>
<dbReference type="EMBL" id="JAWXYG010000008">
    <property type="protein sequence ID" value="KAK4266298.1"/>
    <property type="molecule type" value="Genomic_DNA"/>
</dbReference>
<name>A0AAE1JB11_9FABA</name>
<accession>A0AAE1JB11</accession>
<dbReference type="PROSITE" id="PS50089">
    <property type="entry name" value="ZF_RING_2"/>
    <property type="match status" value="1"/>
</dbReference>
<keyword evidence="3" id="KW-0862">Zinc</keyword>
<feature type="compositionally biased region" description="Polar residues" evidence="5">
    <location>
        <begin position="493"/>
        <end position="502"/>
    </location>
</feature>
<dbReference type="GO" id="GO:0006511">
    <property type="term" value="P:ubiquitin-dependent protein catabolic process"/>
    <property type="evidence" value="ECO:0007669"/>
    <property type="project" value="TreeGrafter"/>
</dbReference>
<feature type="domain" description="RING-type" evidence="6">
    <location>
        <begin position="700"/>
        <end position="741"/>
    </location>
</feature>
<dbReference type="InterPro" id="IPR013083">
    <property type="entry name" value="Znf_RING/FYVE/PHD"/>
</dbReference>
<dbReference type="GO" id="GO:0008270">
    <property type="term" value="F:zinc ion binding"/>
    <property type="evidence" value="ECO:0007669"/>
    <property type="project" value="UniProtKB-KW"/>
</dbReference>
<dbReference type="SUPFAM" id="SSF57850">
    <property type="entry name" value="RING/U-box"/>
    <property type="match status" value="1"/>
</dbReference>
<feature type="region of interest" description="Disordered" evidence="5">
    <location>
        <begin position="360"/>
        <end position="383"/>
    </location>
</feature>
<dbReference type="GO" id="GO:0005634">
    <property type="term" value="C:nucleus"/>
    <property type="evidence" value="ECO:0007669"/>
    <property type="project" value="TreeGrafter"/>
</dbReference>
<dbReference type="SMART" id="SM00184">
    <property type="entry name" value="RING"/>
    <property type="match status" value="1"/>
</dbReference>
<dbReference type="CDD" id="cd16454">
    <property type="entry name" value="RING-H2_PA-TM-RING"/>
    <property type="match status" value="1"/>
</dbReference>
<feature type="region of interest" description="Disordered" evidence="5">
    <location>
        <begin position="264"/>
        <end position="286"/>
    </location>
</feature>
<comment type="caution">
    <text evidence="7">The sequence shown here is derived from an EMBL/GenBank/DDBJ whole genome shotgun (WGS) entry which is preliminary data.</text>
</comment>
<reference evidence="7" key="1">
    <citation type="submission" date="2023-10" db="EMBL/GenBank/DDBJ databases">
        <title>Chromosome-level genome of the transformable northern wattle, Acacia crassicarpa.</title>
        <authorList>
            <person name="Massaro I."/>
            <person name="Sinha N.R."/>
            <person name="Poethig S."/>
            <person name="Leichty A.R."/>
        </authorList>
    </citation>
    <scope>NUCLEOTIDE SEQUENCE</scope>
    <source>
        <strain evidence="7">Acra3RX</strain>
        <tissue evidence="7">Leaf</tissue>
    </source>
</reference>
<dbReference type="AlphaFoldDB" id="A0AAE1JB11"/>
<feature type="compositionally biased region" description="Basic residues" evidence="5">
    <location>
        <begin position="570"/>
        <end position="585"/>
    </location>
</feature>
<dbReference type="InterPro" id="IPR001841">
    <property type="entry name" value="Znf_RING"/>
</dbReference>
<organism evidence="7 8">
    <name type="scientific">Acacia crassicarpa</name>
    <name type="common">northern wattle</name>
    <dbReference type="NCBI Taxonomy" id="499986"/>
    <lineage>
        <taxon>Eukaryota</taxon>
        <taxon>Viridiplantae</taxon>
        <taxon>Streptophyta</taxon>
        <taxon>Embryophyta</taxon>
        <taxon>Tracheophyta</taxon>
        <taxon>Spermatophyta</taxon>
        <taxon>Magnoliopsida</taxon>
        <taxon>eudicotyledons</taxon>
        <taxon>Gunneridae</taxon>
        <taxon>Pentapetalae</taxon>
        <taxon>rosids</taxon>
        <taxon>fabids</taxon>
        <taxon>Fabales</taxon>
        <taxon>Fabaceae</taxon>
        <taxon>Caesalpinioideae</taxon>
        <taxon>mimosoid clade</taxon>
        <taxon>Acacieae</taxon>
        <taxon>Acacia</taxon>
    </lineage>
</organism>
<evidence type="ECO:0000256" key="1">
    <source>
        <dbReference type="ARBA" id="ARBA00022723"/>
    </source>
</evidence>
<dbReference type="PANTHER" id="PTHR45931:SF25">
    <property type="entry name" value="E3 UBIQUITIN-PROTEIN LIGASE RLIM-LIKE ISOFORM X1"/>
    <property type="match status" value="1"/>
</dbReference>
<feature type="compositionally biased region" description="Basic and acidic residues" evidence="5">
    <location>
        <begin position="365"/>
        <end position="382"/>
    </location>
</feature>